<dbReference type="Pfam" id="PF14759">
    <property type="entry name" value="Reductase_C"/>
    <property type="match status" value="1"/>
</dbReference>
<dbReference type="InterPro" id="IPR028202">
    <property type="entry name" value="Reductase_C"/>
</dbReference>
<dbReference type="InterPro" id="IPR023753">
    <property type="entry name" value="FAD/NAD-binding_dom"/>
</dbReference>
<feature type="domain" description="FAD/NAD(P)-binding" evidence="5">
    <location>
        <begin position="10"/>
        <end position="310"/>
    </location>
</feature>
<organism evidence="7 8">
    <name type="scientific">Arenibacter palladensis</name>
    <dbReference type="NCBI Taxonomy" id="237373"/>
    <lineage>
        <taxon>Bacteria</taxon>
        <taxon>Pseudomonadati</taxon>
        <taxon>Bacteroidota</taxon>
        <taxon>Flavobacteriia</taxon>
        <taxon>Flavobacteriales</taxon>
        <taxon>Flavobacteriaceae</taxon>
        <taxon>Arenibacter</taxon>
    </lineage>
</organism>
<keyword evidence="8" id="KW-1185">Reference proteome</keyword>
<dbReference type="RefSeq" id="WP_072864162.1">
    <property type="nucleotide sequence ID" value="NZ_FQUX01000008.1"/>
</dbReference>
<dbReference type="PRINTS" id="PR00368">
    <property type="entry name" value="FADPNR"/>
</dbReference>
<reference evidence="8" key="1">
    <citation type="submission" date="2016-11" db="EMBL/GenBank/DDBJ databases">
        <authorList>
            <person name="Varghese N."/>
            <person name="Submissions S."/>
        </authorList>
    </citation>
    <scope>NUCLEOTIDE SEQUENCE [LARGE SCALE GENOMIC DNA]</scope>
    <source>
        <strain evidence="8">DSM 17539</strain>
    </source>
</reference>
<dbReference type="AlphaFoldDB" id="A0A1M5EUX4"/>
<dbReference type="InterPro" id="IPR050446">
    <property type="entry name" value="FAD-oxidoreductase/Apoptosis"/>
</dbReference>
<dbReference type="Proteomes" id="UP000184406">
    <property type="component" value="Unassembled WGS sequence"/>
</dbReference>
<evidence type="ECO:0000313" key="8">
    <source>
        <dbReference type="Proteomes" id="UP000184406"/>
    </source>
</evidence>
<protein>
    <submittedName>
        <fullName evidence="7">3-phenylpropionate/trans-cinnamate dioxygenase ferredoxin reductase subunit</fullName>
    </submittedName>
</protein>
<name>A0A1M5EUX4_9FLAO</name>
<feature type="domain" description="Reductase C-terminal" evidence="6">
    <location>
        <begin position="329"/>
        <end position="411"/>
    </location>
</feature>
<dbReference type="SUPFAM" id="SSF51905">
    <property type="entry name" value="FAD/NAD(P)-binding domain"/>
    <property type="match status" value="2"/>
</dbReference>
<comment type="cofactor">
    <cofactor evidence="1">
        <name>FAD</name>
        <dbReference type="ChEBI" id="CHEBI:57692"/>
    </cofactor>
</comment>
<proteinExistence type="predicted"/>
<evidence type="ECO:0000256" key="4">
    <source>
        <dbReference type="ARBA" id="ARBA00023002"/>
    </source>
</evidence>
<keyword evidence="7" id="KW-0223">Dioxygenase</keyword>
<dbReference type="OrthoDB" id="9792592at2"/>
<sequence length="421" mass="46327">MSNRLIKNKTCVVVGASHAGVNCAFALRREGWDGDIILYDADPLLPYHRPPLSKAYLTSDDDIDKNLLKSAESYEKEGISLNLGVSVKAIDRTHKNIILGDGSIQSYDKLVIATGARPIIPSIPGLANSNNAFPLRTATDVANIRHAVKNSNKKQVVVVGGGYIGLEIAASLKKLGAKVTVLEREERILARVTAPEMSALFQNLHLEKGVEICTNKNVIAIETNNGEKIVCCDDGTCYPTDIIIIGVGIFVNKELAMAAGLDIENGIKVDETAKTNDEDIYAIGDCTFHYNPHYGRYIRLESVQNAVDQAKVAATSICGKETRYDTIPWFWSDQYDIKLQMVGLSQGYDQVIVRKEKNDNKCLSFWYFKGEILLAVDAVNNAKAYVYGTKLIKSGERINKEKLLDCEADLKIAHLISSKIS</sequence>
<keyword evidence="4" id="KW-0560">Oxidoreductase</keyword>
<dbReference type="SUPFAM" id="SSF55424">
    <property type="entry name" value="FAD/NAD-linked reductases, dimerisation (C-terminal) domain"/>
    <property type="match status" value="1"/>
</dbReference>
<evidence type="ECO:0000259" key="6">
    <source>
        <dbReference type="Pfam" id="PF14759"/>
    </source>
</evidence>
<evidence type="ECO:0000259" key="5">
    <source>
        <dbReference type="Pfam" id="PF07992"/>
    </source>
</evidence>
<dbReference type="PRINTS" id="PR00411">
    <property type="entry name" value="PNDRDTASEI"/>
</dbReference>
<dbReference type="Gene3D" id="3.50.50.60">
    <property type="entry name" value="FAD/NAD(P)-binding domain"/>
    <property type="match status" value="2"/>
</dbReference>
<dbReference type="GO" id="GO:0005737">
    <property type="term" value="C:cytoplasm"/>
    <property type="evidence" value="ECO:0007669"/>
    <property type="project" value="TreeGrafter"/>
</dbReference>
<gene>
    <name evidence="7" type="ORF">SAMN03080594_10819</name>
</gene>
<keyword evidence="2" id="KW-0285">Flavoprotein</keyword>
<evidence type="ECO:0000256" key="3">
    <source>
        <dbReference type="ARBA" id="ARBA00022827"/>
    </source>
</evidence>
<dbReference type="Pfam" id="PF07992">
    <property type="entry name" value="Pyr_redox_2"/>
    <property type="match status" value="1"/>
</dbReference>
<dbReference type="EMBL" id="FQUX01000008">
    <property type="protein sequence ID" value="SHF83033.1"/>
    <property type="molecule type" value="Genomic_DNA"/>
</dbReference>
<accession>A0A1M5EUX4</accession>
<evidence type="ECO:0000256" key="1">
    <source>
        <dbReference type="ARBA" id="ARBA00001974"/>
    </source>
</evidence>
<evidence type="ECO:0000256" key="2">
    <source>
        <dbReference type="ARBA" id="ARBA00022630"/>
    </source>
</evidence>
<dbReference type="Gene3D" id="3.30.390.30">
    <property type="match status" value="1"/>
</dbReference>
<dbReference type="PANTHER" id="PTHR43557">
    <property type="entry name" value="APOPTOSIS-INDUCING FACTOR 1"/>
    <property type="match status" value="1"/>
</dbReference>
<dbReference type="GO" id="GO:0016651">
    <property type="term" value="F:oxidoreductase activity, acting on NAD(P)H"/>
    <property type="evidence" value="ECO:0007669"/>
    <property type="project" value="TreeGrafter"/>
</dbReference>
<dbReference type="GO" id="GO:0051213">
    <property type="term" value="F:dioxygenase activity"/>
    <property type="evidence" value="ECO:0007669"/>
    <property type="project" value="UniProtKB-KW"/>
</dbReference>
<dbReference type="InterPro" id="IPR016156">
    <property type="entry name" value="FAD/NAD-linked_Rdtase_dimer_sf"/>
</dbReference>
<evidence type="ECO:0000313" key="7">
    <source>
        <dbReference type="EMBL" id="SHF83033.1"/>
    </source>
</evidence>
<keyword evidence="3" id="KW-0274">FAD</keyword>
<dbReference type="PANTHER" id="PTHR43557:SF2">
    <property type="entry name" value="RIESKE DOMAIN-CONTAINING PROTEIN-RELATED"/>
    <property type="match status" value="1"/>
</dbReference>
<dbReference type="InterPro" id="IPR036188">
    <property type="entry name" value="FAD/NAD-bd_sf"/>
</dbReference>